<keyword evidence="1" id="KW-0862">Zinc</keyword>
<evidence type="ECO:0000313" key="6">
    <source>
        <dbReference type="WBParaSite" id="SBAD_0000066801-mRNA-1"/>
    </source>
</evidence>
<dbReference type="InterPro" id="IPR013087">
    <property type="entry name" value="Znf_C2H2_type"/>
</dbReference>
<proteinExistence type="predicted"/>
<keyword evidence="5" id="KW-1185">Reference proteome</keyword>
<gene>
    <name evidence="4" type="ORF">SBAD_LOCUS645</name>
</gene>
<feature type="domain" description="C2H2-type" evidence="3">
    <location>
        <begin position="162"/>
        <end position="190"/>
    </location>
</feature>
<dbReference type="Proteomes" id="UP000270296">
    <property type="component" value="Unassembled WGS sequence"/>
</dbReference>
<dbReference type="SMART" id="SM00355">
    <property type="entry name" value="ZnF_C2H2"/>
    <property type="match status" value="2"/>
</dbReference>
<reference evidence="6" key="1">
    <citation type="submission" date="2016-06" db="UniProtKB">
        <authorList>
            <consortium name="WormBaseParasite"/>
        </authorList>
    </citation>
    <scope>IDENTIFICATION</scope>
</reference>
<dbReference type="PROSITE" id="PS50157">
    <property type="entry name" value="ZINC_FINGER_C2H2_2"/>
    <property type="match status" value="1"/>
</dbReference>
<dbReference type="Gene3D" id="3.30.160.60">
    <property type="entry name" value="Classic Zinc Finger"/>
    <property type="match status" value="1"/>
</dbReference>
<feature type="region of interest" description="Disordered" evidence="2">
    <location>
        <begin position="1"/>
        <end position="22"/>
    </location>
</feature>
<dbReference type="GO" id="GO:0008270">
    <property type="term" value="F:zinc ion binding"/>
    <property type="evidence" value="ECO:0007669"/>
    <property type="project" value="UniProtKB-KW"/>
</dbReference>
<dbReference type="EMBL" id="UZAM01002529">
    <property type="protein sequence ID" value="VDO86395.1"/>
    <property type="molecule type" value="Genomic_DNA"/>
</dbReference>
<evidence type="ECO:0000259" key="3">
    <source>
        <dbReference type="PROSITE" id="PS50157"/>
    </source>
</evidence>
<sequence length="309" mass="33730">MSPQRKKKVLGPDSQPCIESGEGNAASGRLDLIYPGKECPVCESGGAFLTYVALIHHIEEVHCPGAVRWLCGKCRKVLSSVRSAASHYSACLGSSRGEGQHRSVEVQDLDPAGTSSRGSSDFDNNKRVGIPSDEGNVEQCAVDSGIVPSRGVTDSIQGGAYYECAICSKRFRTNTGLGVHKQRVHPVEYNRDIPPLKRPRWSIDEMRVMAVAELEMESGVRNVNELIAQKLEGRTVEAIKKRRQTREYKLILEEVAKEHPAEHGGTPTLVVEKPTSRVESTMLEGLLETLEEEVSSGDEAFMKAVTGSL</sequence>
<name>A0A183IAK1_9BILA</name>
<feature type="compositionally biased region" description="Polar residues" evidence="2">
    <location>
        <begin position="113"/>
        <end position="122"/>
    </location>
</feature>
<evidence type="ECO:0000256" key="1">
    <source>
        <dbReference type="PROSITE-ProRule" id="PRU00042"/>
    </source>
</evidence>
<dbReference type="PROSITE" id="PS00028">
    <property type="entry name" value="ZINC_FINGER_C2H2_1"/>
    <property type="match status" value="1"/>
</dbReference>
<evidence type="ECO:0000313" key="5">
    <source>
        <dbReference type="Proteomes" id="UP000270296"/>
    </source>
</evidence>
<keyword evidence="1" id="KW-0863">Zinc-finger</keyword>
<reference evidence="4 5" key="2">
    <citation type="submission" date="2018-11" db="EMBL/GenBank/DDBJ databases">
        <authorList>
            <consortium name="Pathogen Informatics"/>
        </authorList>
    </citation>
    <scope>NUCLEOTIDE SEQUENCE [LARGE SCALE GENOMIC DNA]</scope>
</reference>
<dbReference type="OrthoDB" id="8065378at2759"/>
<dbReference type="WBParaSite" id="SBAD_0000066801-mRNA-1">
    <property type="protein sequence ID" value="SBAD_0000066801-mRNA-1"/>
    <property type="gene ID" value="SBAD_0000066801"/>
</dbReference>
<dbReference type="AlphaFoldDB" id="A0A183IAK1"/>
<accession>A0A183IAK1</accession>
<protein>
    <submittedName>
        <fullName evidence="6">C2H2-type domain-containing protein</fullName>
    </submittedName>
</protein>
<feature type="region of interest" description="Disordered" evidence="2">
    <location>
        <begin position="109"/>
        <end position="135"/>
    </location>
</feature>
<evidence type="ECO:0000313" key="4">
    <source>
        <dbReference type="EMBL" id="VDO86395.1"/>
    </source>
</evidence>
<keyword evidence="1" id="KW-0479">Metal-binding</keyword>
<organism evidence="6">
    <name type="scientific">Soboliphyme baturini</name>
    <dbReference type="NCBI Taxonomy" id="241478"/>
    <lineage>
        <taxon>Eukaryota</taxon>
        <taxon>Metazoa</taxon>
        <taxon>Ecdysozoa</taxon>
        <taxon>Nematoda</taxon>
        <taxon>Enoplea</taxon>
        <taxon>Dorylaimia</taxon>
        <taxon>Dioctophymatida</taxon>
        <taxon>Dioctophymatoidea</taxon>
        <taxon>Soboliphymatidae</taxon>
        <taxon>Soboliphyme</taxon>
    </lineage>
</organism>
<evidence type="ECO:0000256" key="2">
    <source>
        <dbReference type="SAM" id="MobiDB-lite"/>
    </source>
</evidence>